<organism evidence="1">
    <name type="scientific">marine sediment metagenome</name>
    <dbReference type="NCBI Taxonomy" id="412755"/>
    <lineage>
        <taxon>unclassified sequences</taxon>
        <taxon>metagenomes</taxon>
        <taxon>ecological metagenomes</taxon>
    </lineage>
</organism>
<reference evidence="1" key="1">
    <citation type="journal article" date="2015" name="Nature">
        <title>Complex archaea that bridge the gap between prokaryotes and eukaryotes.</title>
        <authorList>
            <person name="Spang A."/>
            <person name="Saw J.H."/>
            <person name="Jorgensen S.L."/>
            <person name="Zaremba-Niedzwiedzka K."/>
            <person name="Martijn J."/>
            <person name="Lind A.E."/>
            <person name="van Eijk R."/>
            <person name="Schleper C."/>
            <person name="Guy L."/>
            <person name="Ettema T.J."/>
        </authorList>
    </citation>
    <scope>NUCLEOTIDE SEQUENCE</scope>
</reference>
<protein>
    <submittedName>
        <fullName evidence="1">Uncharacterized protein</fullName>
    </submittedName>
</protein>
<comment type="caution">
    <text evidence="1">The sequence shown here is derived from an EMBL/GenBank/DDBJ whole genome shotgun (WGS) entry which is preliminary data.</text>
</comment>
<accession>A0A0F9JFL2</accession>
<evidence type="ECO:0000313" key="1">
    <source>
        <dbReference type="EMBL" id="KKM61101.1"/>
    </source>
</evidence>
<sequence>MTNPAITIAFPVNEKELYSHCTAAQRATVTP</sequence>
<dbReference type="AlphaFoldDB" id="A0A0F9JFL2"/>
<proteinExistence type="predicted"/>
<gene>
    <name evidence="1" type="ORF">LCGC14_1535040</name>
</gene>
<dbReference type="EMBL" id="LAZR01011551">
    <property type="protein sequence ID" value="KKM61101.1"/>
    <property type="molecule type" value="Genomic_DNA"/>
</dbReference>
<name>A0A0F9JFL2_9ZZZZ</name>